<evidence type="ECO:0000313" key="1">
    <source>
        <dbReference type="EMBL" id="GGP01915.1"/>
    </source>
</evidence>
<sequence length="87" mass="10036">MRSPRGGSASSTPLRAWESHLRPHIASYQRTGLKQISLFTPANRRQLVLRRFFEVVDRMPVVGATMRRMINNSEDNLEKERDIALVD</sequence>
<dbReference type="AlphaFoldDB" id="A0A918E3P5"/>
<protein>
    <submittedName>
        <fullName evidence="1">Uncharacterized protein</fullName>
    </submittedName>
</protein>
<name>A0A918E3P5_9ACTN</name>
<proteinExistence type="predicted"/>
<keyword evidence="2" id="KW-1185">Reference proteome</keyword>
<comment type="caution">
    <text evidence="1">The sequence shown here is derived from an EMBL/GenBank/DDBJ whole genome shotgun (WGS) entry which is preliminary data.</text>
</comment>
<evidence type="ECO:0000313" key="2">
    <source>
        <dbReference type="Proteomes" id="UP000660745"/>
    </source>
</evidence>
<reference evidence="1" key="1">
    <citation type="journal article" date="2014" name="Int. J. Syst. Evol. Microbiol.">
        <title>Complete genome sequence of Corynebacterium casei LMG S-19264T (=DSM 44701T), isolated from a smear-ripened cheese.</title>
        <authorList>
            <consortium name="US DOE Joint Genome Institute (JGI-PGF)"/>
            <person name="Walter F."/>
            <person name="Albersmeier A."/>
            <person name="Kalinowski J."/>
            <person name="Ruckert C."/>
        </authorList>
    </citation>
    <scope>NUCLEOTIDE SEQUENCE</scope>
    <source>
        <strain evidence="1">CGMCC 4.7430</strain>
    </source>
</reference>
<dbReference type="EMBL" id="BMNK01000001">
    <property type="protein sequence ID" value="GGP01915.1"/>
    <property type="molecule type" value="Genomic_DNA"/>
</dbReference>
<gene>
    <name evidence="1" type="ORF">GCM10012278_07060</name>
</gene>
<dbReference type="Proteomes" id="UP000660745">
    <property type="component" value="Unassembled WGS sequence"/>
</dbReference>
<organism evidence="1 2">
    <name type="scientific">Nonomuraea glycinis</name>
    <dbReference type="NCBI Taxonomy" id="2047744"/>
    <lineage>
        <taxon>Bacteria</taxon>
        <taxon>Bacillati</taxon>
        <taxon>Actinomycetota</taxon>
        <taxon>Actinomycetes</taxon>
        <taxon>Streptosporangiales</taxon>
        <taxon>Streptosporangiaceae</taxon>
        <taxon>Nonomuraea</taxon>
    </lineage>
</organism>
<accession>A0A918E3P5</accession>
<reference evidence="1" key="2">
    <citation type="submission" date="2020-09" db="EMBL/GenBank/DDBJ databases">
        <authorList>
            <person name="Sun Q."/>
            <person name="Zhou Y."/>
        </authorList>
    </citation>
    <scope>NUCLEOTIDE SEQUENCE</scope>
    <source>
        <strain evidence="1">CGMCC 4.7430</strain>
    </source>
</reference>